<dbReference type="PANTHER" id="PTHR34351:SF2">
    <property type="entry name" value="DUF58 DOMAIN-CONTAINING PROTEIN"/>
    <property type="match status" value="1"/>
</dbReference>
<feature type="transmembrane region" description="Helical" evidence="1">
    <location>
        <begin position="21"/>
        <end position="40"/>
    </location>
</feature>
<dbReference type="PANTHER" id="PTHR34351">
    <property type="entry name" value="SLR1927 PROTEIN-RELATED"/>
    <property type="match status" value="1"/>
</dbReference>
<evidence type="ECO:0000256" key="1">
    <source>
        <dbReference type="SAM" id="Phobius"/>
    </source>
</evidence>
<reference evidence="3" key="1">
    <citation type="submission" date="2020-02" db="EMBL/GenBank/DDBJ databases">
        <authorList>
            <person name="Meier V. D."/>
        </authorList>
    </citation>
    <scope>NUCLEOTIDE SEQUENCE</scope>
    <source>
        <strain evidence="3">AVDCRST_MAG55</strain>
    </source>
</reference>
<keyword evidence="1" id="KW-0472">Membrane</keyword>
<gene>
    <name evidence="3" type="ORF">AVDCRST_MAG55-694</name>
</gene>
<proteinExistence type="predicted"/>
<name>A0A6J4P6M2_9ACTN</name>
<dbReference type="EMBL" id="CADCUZ010000030">
    <property type="protein sequence ID" value="CAA9401633.1"/>
    <property type="molecule type" value="Genomic_DNA"/>
</dbReference>
<evidence type="ECO:0000313" key="3">
    <source>
        <dbReference type="EMBL" id="CAA9401633.1"/>
    </source>
</evidence>
<organism evidence="3">
    <name type="scientific">uncultured Rubrobacteraceae bacterium</name>
    <dbReference type="NCBI Taxonomy" id="349277"/>
    <lineage>
        <taxon>Bacteria</taxon>
        <taxon>Bacillati</taxon>
        <taxon>Actinomycetota</taxon>
        <taxon>Rubrobacteria</taxon>
        <taxon>Rubrobacterales</taxon>
        <taxon>Rubrobacteraceae</taxon>
        <taxon>environmental samples</taxon>
    </lineage>
</organism>
<keyword evidence="1" id="KW-0812">Transmembrane</keyword>
<keyword evidence="1" id="KW-1133">Transmembrane helix</keyword>
<evidence type="ECO:0000259" key="2">
    <source>
        <dbReference type="Pfam" id="PF01882"/>
    </source>
</evidence>
<feature type="transmembrane region" description="Helical" evidence="1">
    <location>
        <begin position="46"/>
        <end position="64"/>
    </location>
</feature>
<dbReference type="InterPro" id="IPR002881">
    <property type="entry name" value="DUF58"/>
</dbReference>
<dbReference type="Pfam" id="PF01882">
    <property type="entry name" value="DUF58"/>
    <property type="match status" value="1"/>
</dbReference>
<accession>A0A6J4P6M2</accession>
<sequence length="426" mass="45749">MALPRRAGRDGSRLAVRPTSAGWQVLVAGAAVFFVARLIGTTQFHQLAYALLALVIVSFALGVAGSRGVRFSRSVPPGTHLTAGETSGVVLKLSRTRFGASRAEVVDRLPEPRALKFPAPRGGSRTAALEAALCFPRRGVYELGPAEIRVSDPFGLLGFYRTFPEKTEVIVYPKTHALPGFPLRGGDMEAGSRGSRGQRGDEFASLREYRRGDDRRHIHWKSVARTGELFVKEFSLEAPRRHTVVLDARREGIRLHEDEVEDAVSVAASVLRHLSRERLPLRLLCANAAVEATEFGHDNAPYRESMRLLAQVRADGVRPLSEVVLEGRGGLGEGVVLVWRTRDAGLPAAVRSLRDAGLSVVVVALATHTYRTPPSSVGAAQGRRDEFGRSLGLLEAAGAAVRVVASPTGVGRLSGSRGAVRMGGIG</sequence>
<protein>
    <recommendedName>
        <fullName evidence="2">DUF58 domain-containing protein</fullName>
    </recommendedName>
</protein>
<dbReference type="AlphaFoldDB" id="A0A6J4P6M2"/>
<feature type="domain" description="DUF58" evidence="2">
    <location>
        <begin position="206"/>
        <end position="271"/>
    </location>
</feature>